<feature type="repeat" description="Solcar" evidence="4">
    <location>
        <begin position="1"/>
        <end position="86"/>
    </location>
</feature>
<keyword evidence="8" id="KW-1185">Reference proteome</keyword>
<keyword evidence="5" id="KW-0813">Transport</keyword>
<feature type="transmembrane region" description="Helical" evidence="6">
    <location>
        <begin position="99"/>
        <end position="124"/>
    </location>
</feature>
<evidence type="ECO:0008006" key="9">
    <source>
        <dbReference type="Google" id="ProtNLM"/>
    </source>
</evidence>
<name>A0AB34IQE9_PRYPA</name>
<dbReference type="Gene3D" id="1.50.40.10">
    <property type="entry name" value="Mitochondrial carrier domain"/>
    <property type="match status" value="1"/>
</dbReference>
<dbReference type="PANTHER" id="PTHR46181">
    <property type="entry name" value="MITOCHONDRIAL GLYCINE TRANSPORTER"/>
    <property type="match status" value="1"/>
</dbReference>
<dbReference type="PROSITE" id="PS50920">
    <property type="entry name" value="SOLCAR"/>
    <property type="match status" value="3"/>
</dbReference>
<protein>
    <recommendedName>
        <fullName evidence="9">Solute carrier family 25 member 38 homolog</fullName>
    </recommendedName>
</protein>
<feature type="repeat" description="Solcar" evidence="4">
    <location>
        <begin position="98"/>
        <end position="182"/>
    </location>
</feature>
<accession>A0AB34IQE9</accession>
<gene>
    <name evidence="7" type="ORF">AB1Y20_011417</name>
</gene>
<keyword evidence="6" id="KW-1133">Transmembrane helix</keyword>
<keyword evidence="2 4" id="KW-0812">Transmembrane</keyword>
<reference evidence="7 8" key="1">
    <citation type="journal article" date="2024" name="Science">
        <title>Giant polyketide synthase enzymes in the biosynthesis of giant marine polyether toxins.</title>
        <authorList>
            <person name="Fallon T.R."/>
            <person name="Shende V.V."/>
            <person name="Wierzbicki I.H."/>
            <person name="Pendleton A.L."/>
            <person name="Watervoot N.F."/>
            <person name="Auber R.P."/>
            <person name="Gonzalez D.J."/>
            <person name="Wisecaver J.H."/>
            <person name="Moore B.S."/>
        </authorList>
    </citation>
    <scope>NUCLEOTIDE SEQUENCE [LARGE SCALE GENOMIC DNA]</scope>
    <source>
        <strain evidence="7 8">12B1</strain>
    </source>
</reference>
<dbReference type="InterPro" id="IPR023395">
    <property type="entry name" value="MCP_dom_sf"/>
</dbReference>
<dbReference type="Proteomes" id="UP001515480">
    <property type="component" value="Unassembled WGS sequence"/>
</dbReference>
<evidence type="ECO:0000313" key="8">
    <source>
        <dbReference type="Proteomes" id="UP001515480"/>
    </source>
</evidence>
<dbReference type="GO" id="GO:0005739">
    <property type="term" value="C:mitochondrion"/>
    <property type="evidence" value="ECO:0007669"/>
    <property type="project" value="TreeGrafter"/>
</dbReference>
<comment type="subcellular location">
    <subcellularLocation>
        <location evidence="1">Membrane</location>
        <topology evidence="1">Multi-pass membrane protein</topology>
    </subcellularLocation>
</comment>
<evidence type="ECO:0000256" key="5">
    <source>
        <dbReference type="RuleBase" id="RU000488"/>
    </source>
</evidence>
<dbReference type="GO" id="GO:0015187">
    <property type="term" value="F:glycine transmembrane transporter activity"/>
    <property type="evidence" value="ECO:0007669"/>
    <property type="project" value="TreeGrafter"/>
</dbReference>
<dbReference type="AlphaFoldDB" id="A0AB34IQE9"/>
<dbReference type="InterPro" id="IPR018108">
    <property type="entry name" value="MCP_transmembrane"/>
</dbReference>
<dbReference type="GO" id="GO:0016020">
    <property type="term" value="C:membrane"/>
    <property type="evidence" value="ECO:0007669"/>
    <property type="project" value="UniProtKB-SubCell"/>
</dbReference>
<keyword evidence="3 4" id="KW-0472">Membrane</keyword>
<dbReference type="SUPFAM" id="SSF103506">
    <property type="entry name" value="Mitochondrial carrier"/>
    <property type="match status" value="1"/>
</dbReference>
<dbReference type="GO" id="GO:1904983">
    <property type="term" value="P:glycine import into mitochondrion"/>
    <property type="evidence" value="ECO:0007669"/>
    <property type="project" value="TreeGrafter"/>
</dbReference>
<evidence type="ECO:0000256" key="3">
    <source>
        <dbReference type="ARBA" id="ARBA00023136"/>
    </source>
</evidence>
<evidence type="ECO:0000256" key="2">
    <source>
        <dbReference type="ARBA" id="ARBA00022692"/>
    </source>
</evidence>
<sequence>MARLERLAAGLIAGLLSTLLLQPLEVLKSRLQREPPSARAGYVPLLRRLVRQEGARVLWAGALPASLRVAGGMALYFLFLGEAEAAVRAALGQLEGGAAALATVGVGGACRGLSMAVFCPLTVLKTRAEARGEGGGGLARELRRLASTEGLGGLFAGLGASLLRDVPYAGLNLWLLRSLLASRLVAWLPHAAQMAAAAAAAAAAATFLTQPADVARTEQVLQQHKEKRRGIAAVLLNTYQLGGLRALYVGVGARVTMRAIQQAISWCVFEVMVGR</sequence>
<dbReference type="Pfam" id="PF00153">
    <property type="entry name" value="Mito_carr"/>
    <property type="match status" value="3"/>
</dbReference>
<comment type="caution">
    <text evidence="7">The sequence shown here is derived from an EMBL/GenBank/DDBJ whole genome shotgun (WGS) entry which is preliminary data.</text>
</comment>
<evidence type="ECO:0000256" key="4">
    <source>
        <dbReference type="PROSITE-ProRule" id="PRU00282"/>
    </source>
</evidence>
<feature type="repeat" description="Solcar" evidence="4">
    <location>
        <begin position="189"/>
        <end position="275"/>
    </location>
</feature>
<dbReference type="EMBL" id="JBGBPQ010000022">
    <property type="protein sequence ID" value="KAL1503365.1"/>
    <property type="molecule type" value="Genomic_DNA"/>
</dbReference>
<evidence type="ECO:0000256" key="1">
    <source>
        <dbReference type="ARBA" id="ARBA00004141"/>
    </source>
</evidence>
<dbReference type="PANTHER" id="PTHR46181:SF3">
    <property type="entry name" value="MITOCHONDRIAL GLYCINE TRANSPORTER"/>
    <property type="match status" value="1"/>
</dbReference>
<proteinExistence type="inferred from homology"/>
<feature type="transmembrane region" description="Helical" evidence="6">
    <location>
        <begin position="57"/>
        <end position="79"/>
    </location>
</feature>
<evidence type="ECO:0000313" key="7">
    <source>
        <dbReference type="EMBL" id="KAL1503365.1"/>
    </source>
</evidence>
<evidence type="ECO:0000256" key="6">
    <source>
        <dbReference type="SAM" id="Phobius"/>
    </source>
</evidence>
<comment type="similarity">
    <text evidence="5">Belongs to the mitochondrial carrier (TC 2.A.29) family.</text>
</comment>
<organism evidence="7 8">
    <name type="scientific">Prymnesium parvum</name>
    <name type="common">Toxic golden alga</name>
    <dbReference type="NCBI Taxonomy" id="97485"/>
    <lineage>
        <taxon>Eukaryota</taxon>
        <taxon>Haptista</taxon>
        <taxon>Haptophyta</taxon>
        <taxon>Prymnesiophyceae</taxon>
        <taxon>Prymnesiales</taxon>
        <taxon>Prymnesiaceae</taxon>
        <taxon>Prymnesium</taxon>
    </lineage>
</organism>